<dbReference type="CDD" id="cd16040">
    <property type="entry name" value="SPRY_PRY_SNTX"/>
    <property type="match status" value="1"/>
</dbReference>
<dbReference type="Gene3D" id="2.60.120.920">
    <property type="match status" value="1"/>
</dbReference>
<dbReference type="Pfam" id="PF00622">
    <property type="entry name" value="SPRY"/>
    <property type="match status" value="1"/>
</dbReference>
<dbReference type="Pfam" id="PF13765">
    <property type="entry name" value="PRY"/>
    <property type="match status" value="1"/>
</dbReference>
<dbReference type="InterPro" id="IPR001611">
    <property type="entry name" value="Leu-rich_rpt"/>
</dbReference>
<comment type="subcellular location">
    <subcellularLocation>
        <location evidence="1">Cytoplasm</location>
    </subcellularLocation>
</comment>
<reference evidence="10" key="2">
    <citation type="submission" date="2025-08" db="UniProtKB">
        <authorList>
            <consortium name="Ensembl"/>
        </authorList>
    </citation>
    <scope>IDENTIFICATION</scope>
</reference>
<evidence type="ECO:0000256" key="5">
    <source>
        <dbReference type="ARBA" id="ARBA00022741"/>
    </source>
</evidence>
<keyword evidence="2" id="KW-0963">Cytoplasm</keyword>
<feature type="region of interest" description="Disordered" evidence="7">
    <location>
        <begin position="50"/>
        <end position="72"/>
    </location>
</feature>
<protein>
    <recommendedName>
        <fullName evidence="12">B30.2/SPRY domain-containing protein</fullName>
    </recommendedName>
</protein>
<dbReference type="InterPro" id="IPR013320">
    <property type="entry name" value="ConA-like_dom_sf"/>
</dbReference>
<dbReference type="Proteomes" id="UP001501920">
    <property type="component" value="Chromosome 12"/>
</dbReference>
<dbReference type="SUPFAM" id="SSF49899">
    <property type="entry name" value="Concanavalin A-like lectins/glucanases"/>
    <property type="match status" value="1"/>
</dbReference>
<sequence>MASMSGPVQADIAVQDEGKVFAPMIVGNVFYGPCNIHSDSTTHQVITEAAATSTPGQDAPLHQTSASGDDYHDYSDASTNLKDSLKVEYERILDGNSLTGHRRYLNEVYTDLYIVENETGGVIQGHEVRQMEAFSSRPAGQEVPIHCNDIFKIQADGKRNRKVLTMGIAGVGKTVSVNKFILDWAERKENQDVVSVFPLPFRDLNLRKDTNVSLMELLQDCLPGSTEFDSLPLGDGKVMFIFDGLDECRFPLNFNNGGKLKDVNKKASVGSIITNLLKRNLLPSSLVWVTSRPAAAHLVPRDHIDQVTEVRGFNEKQKEEYFKRYCGEDLANKIMMHIKKSRSLYIMCHIPVFCWISATVLQPLTQDSNLKIPTTLTGMYIHFLVQQANQMKNKYLGSPRDIILKLGELAFCQLEKGNLVFYKEDLKACGIDISGGSVYSGVCTQIFKMEKRSSERMVYSFVHLSVQEALAAVHVFYSHRFHKKSPFVQTLKAGLKWCFKHSSYELHKAAVQRALQSENGHLDLFLRFLLGLAVKSNEANLQELLPGMRIASASMKNTVNYIKKKIRMSESSERTFNLFQCLSELEDDSLVSEVQNFLKSGDLSIKDLSSTQWAALVFVLLMSDETQEKFELNKYRESDEGLTKLLPVVKNTKNGLLDCCHLTEVSCGLLASVLSSNSSYLIELDLSNNDLQDSGVGQLSEGLRSSQCKLKTLKLSGCMITEEGCSSLASALDSNPSHLRELDLSYNHPGESGVRQLNERQNDPNFKLEILNTDHGGEERVKPGLRKYACELTLDADTAHTDLSVSDENRTVKWLKEKPPSPDHPDRFDSWSQVLSRESLSGRCYWEVEWSDMGVHIGVTYKGISRKGKGNECWFGQNDKSWSLDCTKEKYTARHSSNKTIISATGRCSYKIGVYLDWPAGRLSFYNVSSDTQKQKLSHLHTFFATFTEPLYTGFMVIDSTVTLCKLV</sequence>
<reference evidence="10 11" key="1">
    <citation type="submission" date="2020-10" db="EMBL/GenBank/DDBJ databases">
        <title>Pygocentrus nattereri (red-bellied piranha) genome, fPygNat1, primary haplotype.</title>
        <authorList>
            <person name="Myers G."/>
            <person name="Meyer A."/>
            <person name="Karagic N."/>
            <person name="Pippel M."/>
            <person name="Winkler S."/>
            <person name="Tracey A."/>
            <person name="Wood J."/>
            <person name="Formenti G."/>
            <person name="Howe K."/>
            <person name="Fedrigo O."/>
            <person name="Jarvis E.D."/>
        </authorList>
    </citation>
    <scope>NUCLEOTIDE SEQUENCE [LARGE SCALE GENOMIC DNA]</scope>
</reference>
<evidence type="ECO:0000256" key="7">
    <source>
        <dbReference type="SAM" id="MobiDB-lite"/>
    </source>
</evidence>
<name>A0A3B4DNB3_PYGNA</name>
<dbReference type="SMART" id="SM01288">
    <property type="entry name" value="FISNA"/>
    <property type="match status" value="1"/>
</dbReference>
<dbReference type="SMART" id="SM00449">
    <property type="entry name" value="SPRY"/>
    <property type="match status" value="1"/>
</dbReference>
<dbReference type="OMA" id="CCHITEV"/>
<evidence type="ECO:0000313" key="10">
    <source>
        <dbReference type="Ensembl" id="ENSPNAP00000024958.2"/>
    </source>
</evidence>
<dbReference type="GO" id="GO:0005524">
    <property type="term" value="F:ATP binding"/>
    <property type="evidence" value="ECO:0007669"/>
    <property type="project" value="UniProtKB-KW"/>
</dbReference>
<dbReference type="RefSeq" id="XP_017541001.2">
    <property type="nucleotide sequence ID" value="XM_017685512.2"/>
</dbReference>
<organism evidence="10 11">
    <name type="scientific">Pygocentrus nattereri</name>
    <name type="common">Red-bellied piranha</name>
    <dbReference type="NCBI Taxonomy" id="42514"/>
    <lineage>
        <taxon>Eukaryota</taxon>
        <taxon>Metazoa</taxon>
        <taxon>Chordata</taxon>
        <taxon>Craniata</taxon>
        <taxon>Vertebrata</taxon>
        <taxon>Euteleostomi</taxon>
        <taxon>Actinopterygii</taxon>
        <taxon>Neopterygii</taxon>
        <taxon>Teleostei</taxon>
        <taxon>Ostariophysi</taxon>
        <taxon>Characiformes</taxon>
        <taxon>Characoidei</taxon>
        <taxon>Pygocentrus</taxon>
    </lineage>
</organism>
<dbReference type="PRINTS" id="PR01407">
    <property type="entry name" value="BUTYPHLNCDUF"/>
</dbReference>
<dbReference type="Pfam" id="PF14484">
    <property type="entry name" value="FISNA"/>
    <property type="match status" value="1"/>
</dbReference>
<dbReference type="InterPro" id="IPR027417">
    <property type="entry name" value="P-loop_NTPase"/>
</dbReference>
<dbReference type="PROSITE" id="PS50837">
    <property type="entry name" value="NACHT"/>
    <property type="match status" value="1"/>
</dbReference>
<dbReference type="GeneTree" id="ENSGT01150000286911"/>
<dbReference type="Pfam" id="PF05729">
    <property type="entry name" value="NACHT"/>
    <property type="match status" value="1"/>
</dbReference>
<dbReference type="Ensembl" id="ENSPNAT00000008843.2">
    <property type="protein sequence ID" value="ENSPNAP00000024958.2"/>
    <property type="gene ID" value="ENSPNAG00000005732.2"/>
</dbReference>
<evidence type="ECO:0000256" key="6">
    <source>
        <dbReference type="ARBA" id="ARBA00022840"/>
    </source>
</evidence>
<dbReference type="GO" id="GO:0005737">
    <property type="term" value="C:cytoplasm"/>
    <property type="evidence" value="ECO:0007669"/>
    <property type="project" value="UniProtKB-SubCell"/>
</dbReference>
<dbReference type="Gene3D" id="3.40.50.300">
    <property type="entry name" value="P-loop containing nucleotide triphosphate hydrolases"/>
    <property type="match status" value="1"/>
</dbReference>
<dbReference type="InterPro" id="IPR007111">
    <property type="entry name" value="NACHT_NTPase"/>
</dbReference>
<dbReference type="Gene3D" id="3.80.10.10">
    <property type="entry name" value="Ribonuclease Inhibitor"/>
    <property type="match status" value="1"/>
</dbReference>
<dbReference type="Pfam" id="PF17776">
    <property type="entry name" value="NLRC4_HD2"/>
    <property type="match status" value="1"/>
</dbReference>
<dbReference type="InterPro" id="IPR001870">
    <property type="entry name" value="B30.2/SPRY"/>
</dbReference>
<keyword evidence="11" id="KW-1185">Reference proteome</keyword>
<dbReference type="STRING" id="42514.ENSPNAP00000024958"/>
<dbReference type="AlphaFoldDB" id="A0A3B4DNB3"/>
<keyword evidence="6" id="KW-0067">ATP-binding</keyword>
<dbReference type="SMART" id="SM00589">
    <property type="entry name" value="PRY"/>
    <property type="match status" value="1"/>
</dbReference>
<dbReference type="InterPro" id="IPR003879">
    <property type="entry name" value="Butyrophylin_SPRY"/>
</dbReference>
<dbReference type="PANTHER" id="PTHR24106">
    <property type="entry name" value="NACHT, LRR AND CARD DOMAINS-CONTAINING"/>
    <property type="match status" value="1"/>
</dbReference>
<evidence type="ECO:0008006" key="12">
    <source>
        <dbReference type="Google" id="ProtNLM"/>
    </source>
</evidence>
<evidence type="ECO:0000313" key="11">
    <source>
        <dbReference type="Proteomes" id="UP001501920"/>
    </source>
</evidence>
<dbReference type="FunFam" id="3.40.50.300:FF:000210">
    <property type="entry name" value="Si:dkey-16p6.1"/>
    <property type="match status" value="1"/>
</dbReference>
<evidence type="ECO:0000256" key="2">
    <source>
        <dbReference type="ARBA" id="ARBA00022490"/>
    </source>
</evidence>
<feature type="domain" description="NACHT" evidence="9">
    <location>
        <begin position="161"/>
        <end position="295"/>
    </location>
</feature>
<dbReference type="InterPro" id="IPR003877">
    <property type="entry name" value="SPRY_dom"/>
</dbReference>
<reference evidence="10" key="3">
    <citation type="submission" date="2025-09" db="UniProtKB">
        <authorList>
            <consortium name="Ensembl"/>
        </authorList>
    </citation>
    <scope>IDENTIFICATION</scope>
</reference>
<feature type="domain" description="B30.2/SPRY" evidence="8">
    <location>
        <begin position="772"/>
        <end position="968"/>
    </location>
</feature>
<dbReference type="InterPro" id="IPR041075">
    <property type="entry name" value="NOD1/2_WH"/>
</dbReference>
<feature type="compositionally biased region" description="Polar residues" evidence="7">
    <location>
        <begin position="50"/>
        <end position="67"/>
    </location>
</feature>
<evidence type="ECO:0000256" key="4">
    <source>
        <dbReference type="ARBA" id="ARBA00022737"/>
    </source>
</evidence>
<dbReference type="InterPro" id="IPR006574">
    <property type="entry name" value="PRY"/>
</dbReference>
<keyword evidence="3" id="KW-0433">Leucine-rich repeat</keyword>
<keyword evidence="5" id="KW-0547">Nucleotide-binding</keyword>
<dbReference type="InterPro" id="IPR032675">
    <property type="entry name" value="LRR_dom_sf"/>
</dbReference>
<dbReference type="InterPro" id="IPR051261">
    <property type="entry name" value="NLR"/>
</dbReference>
<keyword evidence="4" id="KW-0677">Repeat</keyword>
<evidence type="ECO:0000259" key="8">
    <source>
        <dbReference type="PROSITE" id="PS50188"/>
    </source>
</evidence>
<dbReference type="PROSITE" id="PS50188">
    <property type="entry name" value="B302_SPRY"/>
    <property type="match status" value="1"/>
</dbReference>
<dbReference type="RefSeq" id="XP_017541000.2">
    <property type="nucleotide sequence ID" value="XM_017685511.2"/>
</dbReference>
<dbReference type="InterPro" id="IPR029495">
    <property type="entry name" value="NACHT-assoc"/>
</dbReference>
<dbReference type="InterPro" id="IPR041267">
    <property type="entry name" value="NLRP_HD2"/>
</dbReference>
<dbReference type="Pfam" id="PF17779">
    <property type="entry name" value="WHD_NOD2"/>
    <property type="match status" value="1"/>
</dbReference>
<proteinExistence type="predicted"/>
<evidence type="ECO:0000256" key="3">
    <source>
        <dbReference type="ARBA" id="ARBA00022614"/>
    </source>
</evidence>
<dbReference type="InterPro" id="IPR043136">
    <property type="entry name" value="B30.2/SPRY_sf"/>
</dbReference>
<dbReference type="SMART" id="SM00368">
    <property type="entry name" value="LRR_RI"/>
    <property type="match status" value="3"/>
</dbReference>
<accession>A0A3B4DNB3</accession>
<evidence type="ECO:0000259" key="9">
    <source>
        <dbReference type="PROSITE" id="PS50837"/>
    </source>
</evidence>
<dbReference type="Pfam" id="PF13516">
    <property type="entry name" value="LRR_6"/>
    <property type="match status" value="3"/>
</dbReference>
<evidence type="ECO:0000256" key="1">
    <source>
        <dbReference type="ARBA" id="ARBA00004496"/>
    </source>
</evidence>
<dbReference type="GeneID" id="108413143"/>
<dbReference type="SUPFAM" id="SSF52047">
    <property type="entry name" value="RNI-like"/>
    <property type="match status" value="1"/>
</dbReference>